<evidence type="ECO:0000256" key="2">
    <source>
        <dbReference type="ARBA" id="ARBA00023015"/>
    </source>
</evidence>
<gene>
    <name evidence="7" type="ORF">P0Y65_00795</name>
</gene>
<dbReference type="Pfam" id="PF00072">
    <property type="entry name" value="Response_reg"/>
    <property type="match status" value="1"/>
</dbReference>
<keyword evidence="2" id="KW-0805">Transcription regulation</keyword>
<feature type="domain" description="Response regulatory" evidence="6">
    <location>
        <begin position="10"/>
        <end position="128"/>
    </location>
</feature>
<keyword evidence="1 4" id="KW-0597">Phosphoprotein</keyword>
<organism evidence="7 8">
    <name type="scientific">Candidatus Devosia phytovorans</name>
    <dbReference type="NCBI Taxonomy" id="3121372"/>
    <lineage>
        <taxon>Bacteria</taxon>
        <taxon>Pseudomonadati</taxon>
        <taxon>Pseudomonadota</taxon>
        <taxon>Alphaproteobacteria</taxon>
        <taxon>Hyphomicrobiales</taxon>
        <taxon>Devosiaceae</taxon>
        <taxon>Devosia</taxon>
    </lineage>
</organism>
<evidence type="ECO:0000256" key="5">
    <source>
        <dbReference type="SAM" id="MobiDB-lite"/>
    </source>
</evidence>
<reference evidence="7" key="1">
    <citation type="submission" date="2023-03" db="EMBL/GenBank/DDBJ databases">
        <title>Andean soil-derived lignocellulolytic bacterial consortium as a source of novel taxa and putative plastic-active enzymes.</title>
        <authorList>
            <person name="Diaz-Garcia L."/>
            <person name="Chuvochina M."/>
            <person name="Feuerriegel G."/>
            <person name="Bunk B."/>
            <person name="Sproer C."/>
            <person name="Streit W.R."/>
            <person name="Rodriguez L.M."/>
            <person name="Overmann J."/>
            <person name="Jimenez D.J."/>
        </authorList>
    </citation>
    <scope>NUCLEOTIDE SEQUENCE</scope>
    <source>
        <strain evidence="7">MAG 4196</strain>
    </source>
</reference>
<dbReference type="InterPro" id="IPR050595">
    <property type="entry name" value="Bact_response_regulator"/>
</dbReference>
<dbReference type="Gene3D" id="3.40.50.2300">
    <property type="match status" value="1"/>
</dbReference>
<dbReference type="PROSITE" id="PS50110">
    <property type="entry name" value="RESPONSE_REGULATORY"/>
    <property type="match status" value="1"/>
</dbReference>
<feature type="compositionally biased region" description="Basic and acidic residues" evidence="5">
    <location>
        <begin position="138"/>
        <end position="158"/>
    </location>
</feature>
<dbReference type="InterPro" id="IPR001789">
    <property type="entry name" value="Sig_transdc_resp-reg_receiver"/>
</dbReference>
<accession>A0AAJ5VV01</accession>
<feature type="region of interest" description="Disordered" evidence="5">
    <location>
        <begin position="138"/>
        <end position="164"/>
    </location>
</feature>
<proteinExistence type="predicted"/>
<dbReference type="SMART" id="SM00448">
    <property type="entry name" value="REC"/>
    <property type="match status" value="1"/>
</dbReference>
<evidence type="ECO:0000256" key="3">
    <source>
        <dbReference type="ARBA" id="ARBA00023163"/>
    </source>
</evidence>
<sequence length="164" mass="18078">MANEEITKHGVLVVDPSTHMAGLVSIMLRSLGRKDIREAYDAEKAMAELQRRNFNVVIIDDGQGFDGVALTRKLRASTECQNRSVPIIMMSSAPDAKRIAEARDAGATEFLRKPFAANHLQTRLSSLVINPRGFIEGGEYKGPDRRRKTVDVSEDRRGPTAKAG</sequence>
<keyword evidence="3" id="KW-0804">Transcription</keyword>
<name>A0AAJ5VV01_9HYPH</name>
<evidence type="ECO:0000259" key="6">
    <source>
        <dbReference type="PROSITE" id="PS50110"/>
    </source>
</evidence>
<dbReference type="GO" id="GO:0000160">
    <property type="term" value="P:phosphorelay signal transduction system"/>
    <property type="evidence" value="ECO:0007669"/>
    <property type="project" value="InterPro"/>
</dbReference>
<dbReference type="PANTHER" id="PTHR44591">
    <property type="entry name" value="STRESS RESPONSE REGULATOR PROTEIN 1"/>
    <property type="match status" value="1"/>
</dbReference>
<dbReference type="EMBL" id="CP119312">
    <property type="protein sequence ID" value="WEK04827.1"/>
    <property type="molecule type" value="Genomic_DNA"/>
</dbReference>
<dbReference type="InterPro" id="IPR011006">
    <property type="entry name" value="CheY-like_superfamily"/>
</dbReference>
<evidence type="ECO:0000313" key="8">
    <source>
        <dbReference type="Proteomes" id="UP001217476"/>
    </source>
</evidence>
<evidence type="ECO:0000256" key="1">
    <source>
        <dbReference type="ARBA" id="ARBA00022553"/>
    </source>
</evidence>
<dbReference type="Proteomes" id="UP001217476">
    <property type="component" value="Chromosome"/>
</dbReference>
<dbReference type="AlphaFoldDB" id="A0AAJ5VV01"/>
<evidence type="ECO:0000313" key="7">
    <source>
        <dbReference type="EMBL" id="WEK04827.1"/>
    </source>
</evidence>
<dbReference type="PANTHER" id="PTHR44591:SF3">
    <property type="entry name" value="RESPONSE REGULATORY DOMAIN-CONTAINING PROTEIN"/>
    <property type="match status" value="1"/>
</dbReference>
<dbReference type="SUPFAM" id="SSF52172">
    <property type="entry name" value="CheY-like"/>
    <property type="match status" value="1"/>
</dbReference>
<feature type="modified residue" description="4-aspartylphosphate" evidence="4">
    <location>
        <position position="60"/>
    </location>
</feature>
<evidence type="ECO:0000256" key="4">
    <source>
        <dbReference type="PROSITE-ProRule" id="PRU00169"/>
    </source>
</evidence>
<protein>
    <submittedName>
        <fullName evidence="7">Response regulator</fullName>
    </submittedName>
</protein>